<feature type="transmembrane region" description="Helical" evidence="9">
    <location>
        <begin position="103"/>
        <end position="124"/>
    </location>
</feature>
<evidence type="ECO:0000256" key="7">
    <source>
        <dbReference type="ARBA" id="ARBA00044525"/>
    </source>
</evidence>
<evidence type="ECO:0000256" key="1">
    <source>
        <dbReference type="ARBA" id="ARBA00004141"/>
    </source>
</evidence>
<gene>
    <name evidence="10" type="ORF">GSOID_T00012552001</name>
</gene>
<protein>
    <recommendedName>
        <fullName evidence="7">Transmembrane protein 196</fullName>
    </recommendedName>
</protein>
<feature type="transmembrane region" description="Helical" evidence="9">
    <location>
        <begin position="59"/>
        <end position="83"/>
    </location>
</feature>
<dbReference type="PANTHER" id="PTHR28681">
    <property type="entry name" value="TRANSMEMBRANE PROTEIN 196"/>
    <property type="match status" value="1"/>
</dbReference>
<dbReference type="InterPro" id="IPR037661">
    <property type="entry name" value="TMEM196"/>
</dbReference>
<dbReference type="GO" id="GO:0016020">
    <property type="term" value="C:membrane"/>
    <property type="evidence" value="ECO:0007669"/>
    <property type="project" value="UniProtKB-SubCell"/>
</dbReference>
<name>E4XIX3_OIKDI</name>
<keyword evidence="3" id="KW-0963">Cytoplasm</keyword>
<reference evidence="10" key="1">
    <citation type="journal article" date="2010" name="Science">
        <title>Plasticity of animal genome architecture unmasked by rapid evolution of a pelagic tunicate.</title>
        <authorList>
            <person name="Denoeud F."/>
            <person name="Henriet S."/>
            <person name="Mungpakdee S."/>
            <person name="Aury J.M."/>
            <person name="Da Silva C."/>
            <person name="Brinkmann H."/>
            <person name="Mikhaleva J."/>
            <person name="Olsen L.C."/>
            <person name="Jubin C."/>
            <person name="Canestro C."/>
            <person name="Bouquet J.M."/>
            <person name="Danks G."/>
            <person name="Poulain J."/>
            <person name="Campsteijn C."/>
            <person name="Adamski M."/>
            <person name="Cross I."/>
            <person name="Yadetie F."/>
            <person name="Muffato M."/>
            <person name="Louis A."/>
            <person name="Butcher S."/>
            <person name="Tsagkogeorga G."/>
            <person name="Konrad A."/>
            <person name="Singh S."/>
            <person name="Jensen M.F."/>
            <person name="Cong E.H."/>
            <person name="Eikeseth-Otteraa H."/>
            <person name="Noel B."/>
            <person name="Anthouard V."/>
            <person name="Porcel B.M."/>
            <person name="Kachouri-Lafond R."/>
            <person name="Nishino A."/>
            <person name="Ugolini M."/>
            <person name="Chourrout P."/>
            <person name="Nishida H."/>
            <person name="Aasland R."/>
            <person name="Huzurbazar S."/>
            <person name="Westhof E."/>
            <person name="Delsuc F."/>
            <person name="Lehrach H."/>
            <person name="Reinhardt R."/>
            <person name="Weissenbach J."/>
            <person name="Roy S.W."/>
            <person name="Artiguenave F."/>
            <person name="Postlethwait J.H."/>
            <person name="Manak J.R."/>
            <person name="Thompson E.M."/>
            <person name="Jaillon O."/>
            <person name="Du Pasquier L."/>
            <person name="Boudinot P."/>
            <person name="Liberles D.A."/>
            <person name="Volff J.N."/>
            <person name="Philippe H."/>
            <person name="Lenhard B."/>
            <person name="Roest Crollius H."/>
            <person name="Wincker P."/>
            <person name="Chourrout D."/>
        </authorList>
    </citation>
    <scope>NUCLEOTIDE SEQUENCE [LARGE SCALE GENOMIC DNA]</scope>
</reference>
<comment type="subcellular location">
    <subcellularLocation>
        <location evidence="2">Cytoplasm</location>
    </subcellularLocation>
    <subcellularLocation>
        <location evidence="1">Membrane</location>
        <topology evidence="1">Multi-pass membrane protein</topology>
    </subcellularLocation>
</comment>
<proteinExistence type="predicted"/>
<keyword evidence="11" id="KW-1185">Reference proteome</keyword>
<feature type="region of interest" description="Disordered" evidence="8">
    <location>
        <begin position="241"/>
        <end position="286"/>
    </location>
</feature>
<feature type="compositionally biased region" description="Basic and acidic residues" evidence="8">
    <location>
        <begin position="256"/>
        <end position="286"/>
    </location>
</feature>
<dbReference type="EMBL" id="FN653056">
    <property type="protein sequence ID" value="CBY24657.1"/>
    <property type="molecule type" value="Genomic_DNA"/>
</dbReference>
<evidence type="ECO:0000256" key="9">
    <source>
        <dbReference type="SAM" id="Phobius"/>
    </source>
</evidence>
<evidence type="ECO:0000256" key="8">
    <source>
        <dbReference type="SAM" id="MobiDB-lite"/>
    </source>
</evidence>
<feature type="transmembrane region" description="Helical" evidence="9">
    <location>
        <begin position="133"/>
        <end position="154"/>
    </location>
</feature>
<dbReference type="AlphaFoldDB" id="E4XIX3"/>
<dbReference type="GO" id="GO:0005737">
    <property type="term" value="C:cytoplasm"/>
    <property type="evidence" value="ECO:0007669"/>
    <property type="project" value="UniProtKB-SubCell"/>
</dbReference>
<evidence type="ECO:0000313" key="11">
    <source>
        <dbReference type="Proteomes" id="UP000001307"/>
    </source>
</evidence>
<feature type="transmembrane region" description="Helical" evidence="9">
    <location>
        <begin position="174"/>
        <end position="198"/>
    </location>
</feature>
<accession>E4XIX3</accession>
<feature type="region of interest" description="Disordered" evidence="8">
    <location>
        <begin position="1"/>
        <end position="36"/>
    </location>
</feature>
<keyword evidence="5 9" id="KW-1133">Transmembrane helix</keyword>
<keyword evidence="4 9" id="KW-0812">Transmembrane</keyword>
<dbReference type="Proteomes" id="UP000001307">
    <property type="component" value="Unassembled WGS sequence"/>
</dbReference>
<evidence type="ECO:0000313" key="10">
    <source>
        <dbReference type="EMBL" id="CBY24657.1"/>
    </source>
</evidence>
<evidence type="ECO:0000256" key="5">
    <source>
        <dbReference type="ARBA" id="ARBA00022989"/>
    </source>
</evidence>
<dbReference type="OrthoDB" id="10598863at2759"/>
<evidence type="ECO:0000256" key="6">
    <source>
        <dbReference type="ARBA" id="ARBA00023136"/>
    </source>
</evidence>
<dbReference type="PANTHER" id="PTHR28681:SF1">
    <property type="entry name" value="TRANSMEMBRANE PROTEIN 196"/>
    <property type="match status" value="1"/>
</dbReference>
<organism evidence="10">
    <name type="scientific">Oikopleura dioica</name>
    <name type="common">Tunicate</name>
    <dbReference type="NCBI Taxonomy" id="34765"/>
    <lineage>
        <taxon>Eukaryota</taxon>
        <taxon>Metazoa</taxon>
        <taxon>Chordata</taxon>
        <taxon>Tunicata</taxon>
        <taxon>Appendicularia</taxon>
        <taxon>Copelata</taxon>
        <taxon>Oikopleuridae</taxon>
        <taxon>Oikopleura</taxon>
    </lineage>
</organism>
<dbReference type="InParanoid" id="E4XIX3"/>
<keyword evidence="6 9" id="KW-0472">Membrane</keyword>
<evidence type="ECO:0000256" key="2">
    <source>
        <dbReference type="ARBA" id="ARBA00004496"/>
    </source>
</evidence>
<evidence type="ECO:0000256" key="3">
    <source>
        <dbReference type="ARBA" id="ARBA00022490"/>
    </source>
</evidence>
<evidence type="ECO:0000256" key="4">
    <source>
        <dbReference type="ARBA" id="ARBA00022692"/>
    </source>
</evidence>
<sequence length="286" mass="31451">MAQSGGQFRNEEFRVRSRPNRAGNGERQIPNRPQFLPDRVPDLTKDIADVVCGLDTDGVLIGLAGIKSLLVIPLLVLGVVIISQDQPEEGSGQESDKDSNLRSYVVSFISGLTMAVSAAVDFILFRQRDSSRILAYTSSSAFTFVADIICIDYVRTVIGQEKPKNTTESTDQKPLYITCMTITILGAVLAVVSMYVGARMAALEEKRLMTERGGRLAVLKKKREIIAMKKLSRLMQDQRFGDHVGQDPEGLPVSLHGEEDGQDREGNHFQSGHDSRAKKSDIPWGG</sequence>